<feature type="compositionally biased region" description="Polar residues" evidence="2">
    <location>
        <begin position="473"/>
        <end position="486"/>
    </location>
</feature>
<dbReference type="PROSITE" id="PS50011">
    <property type="entry name" value="PROTEIN_KINASE_DOM"/>
    <property type="match status" value="1"/>
</dbReference>
<evidence type="ECO:0000256" key="2">
    <source>
        <dbReference type="SAM" id="MobiDB-lite"/>
    </source>
</evidence>
<feature type="compositionally biased region" description="Basic and acidic residues" evidence="2">
    <location>
        <begin position="352"/>
        <end position="369"/>
    </location>
</feature>
<feature type="compositionally biased region" description="Basic and acidic residues" evidence="2">
    <location>
        <begin position="404"/>
        <end position="419"/>
    </location>
</feature>
<evidence type="ECO:0000256" key="1">
    <source>
        <dbReference type="ARBA" id="ARBA00012513"/>
    </source>
</evidence>
<dbReference type="Pfam" id="PF00069">
    <property type="entry name" value="Pkinase"/>
    <property type="match status" value="1"/>
</dbReference>
<dbReference type="PROSITE" id="PS00108">
    <property type="entry name" value="PROTEIN_KINASE_ST"/>
    <property type="match status" value="1"/>
</dbReference>
<evidence type="ECO:0000313" key="4">
    <source>
        <dbReference type="EMBL" id="CAH0551162.1"/>
    </source>
</evidence>
<dbReference type="EMBL" id="OV121133">
    <property type="protein sequence ID" value="CAH0551162.1"/>
    <property type="molecule type" value="Genomic_DNA"/>
</dbReference>
<dbReference type="OrthoDB" id="2687620at2759"/>
<dbReference type="SUPFAM" id="SSF56112">
    <property type="entry name" value="Protein kinase-like (PK-like)"/>
    <property type="match status" value="1"/>
</dbReference>
<dbReference type="InterPro" id="IPR008271">
    <property type="entry name" value="Ser/Thr_kinase_AS"/>
</dbReference>
<gene>
    <name evidence="4" type="ORF">MELIAE_LOCUS3832</name>
</gene>
<organism evidence="4 5">
    <name type="scientific">Brassicogethes aeneus</name>
    <name type="common">Rape pollen beetle</name>
    <name type="synonym">Meligethes aeneus</name>
    <dbReference type="NCBI Taxonomy" id="1431903"/>
    <lineage>
        <taxon>Eukaryota</taxon>
        <taxon>Metazoa</taxon>
        <taxon>Ecdysozoa</taxon>
        <taxon>Arthropoda</taxon>
        <taxon>Hexapoda</taxon>
        <taxon>Insecta</taxon>
        <taxon>Pterygota</taxon>
        <taxon>Neoptera</taxon>
        <taxon>Endopterygota</taxon>
        <taxon>Coleoptera</taxon>
        <taxon>Polyphaga</taxon>
        <taxon>Cucujiformia</taxon>
        <taxon>Nitidulidae</taxon>
        <taxon>Meligethinae</taxon>
        <taxon>Brassicogethes</taxon>
    </lineage>
</organism>
<sequence>MPPKKSSNGYKFCEPLPKGEILTDKSNKKWKLGISIGKGGFGEIYSAKPFETSSKEYQNVIKIEPHTNGPLFVEMHFYIRNCKPEEIQDFINKKKIKTFGMPLFFGSGSHDYKGEKYRFLVLEKYGTDLWKLFLGNNKQFPEVTVFQIAIQILDILEYIHSRGYVHADIKGANILLGITKETKNKQVYLLDFGLATKFSTEKEFKPNPKRAHDGTIEYLSRDAHQGVQTRRGDLEILFYNMIQWLGCTLPWEGKVSNPKTVNESKESHMDSFQKISKACFGSNNCPDVLLSYFKYLKTLQFNTEPDYEKIKKILLKGIKDAGGVLNQELVFSNKKPDKLVSNQKSTPKKRKQSENEATTKKGQKPKADSESTMPTKSSPKKLKSNSKEIEKNTANEALAGYTDAMREVLRKKKENDQAKKTKKSRRATVDIPISSEDMEDLGIKKINTKRMKTVLDTATIMEPKRSKRLFGKNSRSYNDNASDTEI</sequence>
<reference evidence="4" key="1">
    <citation type="submission" date="2021-12" db="EMBL/GenBank/DDBJ databases">
        <authorList>
            <person name="King R."/>
        </authorList>
    </citation>
    <scope>NUCLEOTIDE SEQUENCE</scope>
</reference>
<dbReference type="SMART" id="SM00220">
    <property type="entry name" value="S_TKc"/>
    <property type="match status" value="1"/>
</dbReference>
<name>A0A9P0AYF6_BRAAE</name>
<dbReference type="InterPro" id="IPR000719">
    <property type="entry name" value="Prot_kinase_dom"/>
</dbReference>
<evidence type="ECO:0000313" key="5">
    <source>
        <dbReference type="Proteomes" id="UP001154078"/>
    </source>
</evidence>
<proteinExistence type="predicted"/>
<dbReference type="AlphaFoldDB" id="A0A9P0AYF6"/>
<dbReference type="InterPro" id="IPR011009">
    <property type="entry name" value="Kinase-like_dom_sf"/>
</dbReference>
<dbReference type="GO" id="GO:0005524">
    <property type="term" value="F:ATP binding"/>
    <property type="evidence" value="ECO:0007669"/>
    <property type="project" value="InterPro"/>
</dbReference>
<accession>A0A9P0AYF6</accession>
<evidence type="ECO:0000259" key="3">
    <source>
        <dbReference type="PROSITE" id="PS50011"/>
    </source>
</evidence>
<dbReference type="Proteomes" id="UP001154078">
    <property type="component" value="Chromosome 2"/>
</dbReference>
<feature type="domain" description="Protein kinase" evidence="3">
    <location>
        <begin position="30"/>
        <end position="367"/>
    </location>
</feature>
<feature type="region of interest" description="Disordered" evidence="2">
    <location>
        <begin position="336"/>
        <end position="431"/>
    </location>
</feature>
<feature type="region of interest" description="Disordered" evidence="2">
    <location>
        <begin position="464"/>
        <end position="486"/>
    </location>
</feature>
<keyword evidence="5" id="KW-1185">Reference proteome</keyword>
<dbReference type="InterPro" id="IPR050235">
    <property type="entry name" value="CK1_Ser-Thr_kinase"/>
</dbReference>
<dbReference type="EC" id="2.7.11.1" evidence="1"/>
<dbReference type="GO" id="GO:0004674">
    <property type="term" value="F:protein serine/threonine kinase activity"/>
    <property type="evidence" value="ECO:0007669"/>
    <property type="project" value="UniProtKB-EC"/>
</dbReference>
<dbReference type="PANTHER" id="PTHR11909">
    <property type="entry name" value="CASEIN KINASE-RELATED"/>
    <property type="match status" value="1"/>
</dbReference>
<protein>
    <recommendedName>
        <fullName evidence="1">non-specific serine/threonine protein kinase</fullName>
        <ecNumber evidence="1">2.7.11.1</ecNumber>
    </recommendedName>
</protein>
<dbReference type="Gene3D" id="1.10.510.10">
    <property type="entry name" value="Transferase(Phosphotransferase) domain 1"/>
    <property type="match status" value="1"/>
</dbReference>